<proteinExistence type="predicted"/>
<evidence type="ECO:0000313" key="1">
    <source>
        <dbReference type="EMBL" id="WVZ01438.1"/>
    </source>
</evidence>
<reference evidence="1 2" key="1">
    <citation type="journal article" date="2023" name="Life. Sci Alliance">
        <title>Evolutionary insights into 3D genome organization and epigenetic landscape of Vigna mungo.</title>
        <authorList>
            <person name="Junaid A."/>
            <person name="Singh B."/>
            <person name="Bhatia S."/>
        </authorList>
    </citation>
    <scope>NUCLEOTIDE SEQUENCE [LARGE SCALE GENOMIC DNA]</scope>
    <source>
        <strain evidence="1">Urdbean</strain>
    </source>
</reference>
<keyword evidence="2" id="KW-1185">Reference proteome</keyword>
<accession>A0AAQ3N2L2</accession>
<gene>
    <name evidence="1" type="ORF">V8G54_027507</name>
</gene>
<evidence type="ECO:0000313" key="2">
    <source>
        <dbReference type="Proteomes" id="UP001374535"/>
    </source>
</evidence>
<dbReference type="Proteomes" id="UP001374535">
    <property type="component" value="Chromosome 8"/>
</dbReference>
<name>A0AAQ3N2L2_VIGMU</name>
<dbReference type="AlphaFoldDB" id="A0AAQ3N2L2"/>
<sequence>MIIQGTHFEHLHFFHDPEQSKTTPMYQAETESRGSITRGSNKLFHQFHTLNNQNPNLRNIKQMLRVSDQTYHKSTYGTQKQHSYQIFFLKNNNNEVRHTKI</sequence>
<organism evidence="1 2">
    <name type="scientific">Vigna mungo</name>
    <name type="common">Black gram</name>
    <name type="synonym">Phaseolus mungo</name>
    <dbReference type="NCBI Taxonomy" id="3915"/>
    <lineage>
        <taxon>Eukaryota</taxon>
        <taxon>Viridiplantae</taxon>
        <taxon>Streptophyta</taxon>
        <taxon>Embryophyta</taxon>
        <taxon>Tracheophyta</taxon>
        <taxon>Spermatophyta</taxon>
        <taxon>Magnoliopsida</taxon>
        <taxon>eudicotyledons</taxon>
        <taxon>Gunneridae</taxon>
        <taxon>Pentapetalae</taxon>
        <taxon>rosids</taxon>
        <taxon>fabids</taxon>
        <taxon>Fabales</taxon>
        <taxon>Fabaceae</taxon>
        <taxon>Papilionoideae</taxon>
        <taxon>50 kb inversion clade</taxon>
        <taxon>NPAAA clade</taxon>
        <taxon>indigoferoid/millettioid clade</taxon>
        <taxon>Phaseoleae</taxon>
        <taxon>Vigna</taxon>
    </lineage>
</organism>
<protein>
    <submittedName>
        <fullName evidence="1">Uncharacterized protein</fullName>
    </submittedName>
</protein>
<dbReference type="EMBL" id="CP144693">
    <property type="protein sequence ID" value="WVZ01438.1"/>
    <property type="molecule type" value="Genomic_DNA"/>
</dbReference>